<gene>
    <name evidence="1" type="ORF">SDC9_197111</name>
</gene>
<reference evidence="1" key="1">
    <citation type="submission" date="2019-08" db="EMBL/GenBank/DDBJ databases">
        <authorList>
            <person name="Kucharzyk K."/>
            <person name="Murdoch R.W."/>
            <person name="Higgins S."/>
            <person name="Loffler F."/>
        </authorList>
    </citation>
    <scope>NUCLEOTIDE SEQUENCE</scope>
</reference>
<name>A0A645IEE0_9ZZZZ</name>
<evidence type="ECO:0000313" key="1">
    <source>
        <dbReference type="EMBL" id="MPN49490.1"/>
    </source>
</evidence>
<accession>A0A645IEE0</accession>
<proteinExistence type="predicted"/>
<dbReference type="EMBL" id="VSSQ01112790">
    <property type="protein sequence ID" value="MPN49490.1"/>
    <property type="molecule type" value="Genomic_DNA"/>
</dbReference>
<protein>
    <submittedName>
        <fullName evidence="1">Uncharacterized protein</fullName>
    </submittedName>
</protein>
<organism evidence="1">
    <name type="scientific">bioreactor metagenome</name>
    <dbReference type="NCBI Taxonomy" id="1076179"/>
    <lineage>
        <taxon>unclassified sequences</taxon>
        <taxon>metagenomes</taxon>
        <taxon>ecological metagenomes</taxon>
    </lineage>
</organism>
<dbReference type="AlphaFoldDB" id="A0A645IEE0"/>
<sequence>MGDGCRRLVDGPQVNRPATDIDVNRDSHVVFREHSIHLIQQHGRRLLGRDVGIVQKIVPAGLSIRGMGGVRAHRYGRKEHNHCEQHTDNPF</sequence>
<comment type="caution">
    <text evidence="1">The sequence shown here is derived from an EMBL/GenBank/DDBJ whole genome shotgun (WGS) entry which is preliminary data.</text>
</comment>